<dbReference type="Proteomes" id="UP001196980">
    <property type="component" value="Unassembled WGS sequence"/>
</dbReference>
<organism evidence="1 2">
    <name type="scientific">Candidatus Magnetobacterium casense</name>
    <dbReference type="NCBI Taxonomy" id="1455061"/>
    <lineage>
        <taxon>Bacteria</taxon>
        <taxon>Pseudomonadati</taxon>
        <taxon>Nitrospirota</taxon>
        <taxon>Thermodesulfovibrionia</taxon>
        <taxon>Thermodesulfovibrionales</taxon>
        <taxon>Candidatus Magnetobacteriaceae</taxon>
        <taxon>Candidatus Magnetobacterium</taxon>
    </lineage>
</organism>
<name>A0ABS6RV75_9BACT</name>
<accession>A0ABS6RV75</accession>
<sequence>MFCTGVAFAGDPAVEWRERNQQRRIDQGVKSGQLTPDEAGRLERRQANIRQTETRMKSDGKLTKQERRKLMRMENRTSKKIYNLKHNNRRVPD</sequence>
<comment type="caution">
    <text evidence="1">The sequence shown here is derived from an EMBL/GenBank/DDBJ whole genome shotgun (WGS) entry which is preliminary data.</text>
</comment>
<proteinExistence type="predicted"/>
<dbReference type="EMBL" id="JABXWD010000030">
    <property type="protein sequence ID" value="MBV6340535.1"/>
    <property type="molecule type" value="Genomic_DNA"/>
</dbReference>
<reference evidence="1 2" key="1">
    <citation type="journal article" date="2020" name="J Geophys Res Biogeosci">
        <title>Magnetotaxis as an Adaptation to Enable Bacterial Shuttling of Microbial Sulfur and Sulfur Cycling Across Aquatic Oxic#Anoxic Interfaces.</title>
        <authorList>
            <person name="Li J."/>
            <person name="Liu P."/>
            <person name="Wang J."/>
            <person name="Roberts A.P."/>
            <person name="Pan Y."/>
        </authorList>
    </citation>
    <scope>NUCLEOTIDE SEQUENCE [LARGE SCALE GENOMIC DNA]</scope>
    <source>
        <strain evidence="1 2">MYR-1_YQ</strain>
    </source>
</reference>
<gene>
    <name evidence="1" type="ORF">HWQ67_02940</name>
</gene>
<evidence type="ECO:0000313" key="2">
    <source>
        <dbReference type="Proteomes" id="UP001196980"/>
    </source>
</evidence>
<evidence type="ECO:0000313" key="1">
    <source>
        <dbReference type="EMBL" id="MBV6340535.1"/>
    </source>
</evidence>
<keyword evidence="2" id="KW-1185">Reference proteome</keyword>
<evidence type="ECO:0008006" key="3">
    <source>
        <dbReference type="Google" id="ProtNLM"/>
    </source>
</evidence>
<protein>
    <recommendedName>
        <fullName evidence="3">Secreted protein</fullName>
    </recommendedName>
</protein>